<dbReference type="EMBL" id="JACVKN010000032">
    <property type="protein sequence ID" value="MBK2064527.1"/>
    <property type="molecule type" value="Genomic_DNA"/>
</dbReference>
<accession>A0A9Q2QH69</accession>
<dbReference type="Proteomes" id="UP000701999">
    <property type="component" value="Unassembled WGS sequence"/>
</dbReference>
<organism evidence="1 2">
    <name type="scientific">Francisella noatunensis</name>
    <dbReference type="NCBI Taxonomy" id="657445"/>
    <lineage>
        <taxon>Bacteria</taxon>
        <taxon>Pseudomonadati</taxon>
        <taxon>Pseudomonadota</taxon>
        <taxon>Gammaproteobacteria</taxon>
        <taxon>Thiotrichales</taxon>
        <taxon>Francisellaceae</taxon>
        <taxon>Francisella</taxon>
    </lineage>
</organism>
<dbReference type="AlphaFoldDB" id="A0A9Q2QH69"/>
<name>A0A9Q2QH69_9GAMM</name>
<dbReference type="RefSeq" id="WP_159183794.1">
    <property type="nucleotide sequence ID" value="NZ_JACVJL010000113.1"/>
</dbReference>
<gene>
    <name evidence="1" type="ORF">IB647_01675</name>
</gene>
<evidence type="ECO:0000313" key="2">
    <source>
        <dbReference type="Proteomes" id="UP000701999"/>
    </source>
</evidence>
<evidence type="ECO:0000313" key="1">
    <source>
        <dbReference type="EMBL" id="MBK2064527.1"/>
    </source>
</evidence>
<comment type="caution">
    <text evidence="1">The sequence shown here is derived from an EMBL/GenBank/DDBJ whole genome shotgun (WGS) entry which is preliminary data.</text>
</comment>
<sequence>MKVAVMQPYFFAYIGYWQLINAVDVFVIYDDVNFIKKGYINRNNILFNNKPYRITLELLGASQNKLINEIYLGDNRLNILKIIKQAYSKAPYFRDVYNLLEKIMTDEEKNLGLFLEKLIRNVSSYIGIDTRFIGSSELDKDNNLRGQDKILQICQLLDADVYINAIGGKELYDKQSFFDKSISLNFIESEIVEYPQFGNEFCAYLSIVDVLMFNSVSDIKEMLGNYILV</sequence>
<dbReference type="Pfam" id="PF08889">
    <property type="entry name" value="WbqC"/>
    <property type="match status" value="1"/>
</dbReference>
<proteinExistence type="predicted"/>
<keyword evidence="2" id="KW-1185">Reference proteome</keyword>
<dbReference type="InterPro" id="IPR014985">
    <property type="entry name" value="WbqC"/>
</dbReference>
<dbReference type="GeneID" id="93254305"/>
<protein>
    <submittedName>
        <fullName evidence="1">WbqC family protein</fullName>
    </submittedName>
</protein>
<reference evidence="1 2" key="1">
    <citation type="submission" date="2020-09" db="EMBL/GenBank/DDBJ databases">
        <title>Development of specific Francisella tularensis PCR assay based on in-depth characterization of family Francisellaceae.</title>
        <authorList>
            <person name="Ohrman C."/>
            <person name="Sahl J."/>
            <person name="Sjodin A."/>
            <person name="Uneklint I."/>
            <person name="Ballard R."/>
            <person name="Karlsson L."/>
            <person name="Mcdonough R."/>
            <person name="Sundell D."/>
            <person name="Soria K."/>
            <person name="Brindeflk B."/>
            <person name="Vallesi A."/>
            <person name="Ramirez-Paredes J.G."/>
            <person name="Colquhoun D."/>
            <person name="Myrtennas K."/>
            <person name="Birdsell D."/>
            <person name="Johansson A."/>
            <person name="Wagner D."/>
            <person name="Forsman M."/>
        </authorList>
    </citation>
    <scope>NUCLEOTIDE SEQUENCE [LARGE SCALE GENOMIC DNA]</scope>
    <source>
        <strain evidence="1 2">FSC1140</strain>
    </source>
</reference>